<gene>
    <name evidence="7" type="ORF">KFL_001830180</name>
</gene>
<sequence length="162" mass="17217">MASSMMTRAVSSGAAFAAAPMDRMTRQSMTARPAFMGSAIRAVRPAVMSRSSRGLSVRADAKVQPTERTGEADQGSVRSGVSGNEAPRGHMTTNAPLGQGKGPVGERIAYLCNSCGYVYDQETPWEDVADDYQCPVCSAPKESFTVQNATVGEMEQLDDEKA</sequence>
<dbReference type="AlphaFoldDB" id="A0A1Y1I029"/>
<evidence type="ECO:0000313" key="8">
    <source>
        <dbReference type="Proteomes" id="UP000054558"/>
    </source>
</evidence>
<name>A0A1Y1I029_KLENI</name>
<evidence type="ECO:0000256" key="4">
    <source>
        <dbReference type="ARBA" id="ARBA00023004"/>
    </source>
</evidence>
<dbReference type="EMBL" id="DF237132">
    <property type="protein sequence ID" value="GAQ84290.1"/>
    <property type="molecule type" value="Genomic_DNA"/>
</dbReference>
<evidence type="ECO:0000259" key="6">
    <source>
        <dbReference type="PROSITE" id="PS50903"/>
    </source>
</evidence>
<dbReference type="Proteomes" id="UP000054558">
    <property type="component" value="Unassembled WGS sequence"/>
</dbReference>
<dbReference type="PANTHER" id="PTHR48136">
    <property type="entry name" value="RUBREDOXIN-LIKE SUPERFAMILY PROTEIN"/>
    <property type="match status" value="1"/>
</dbReference>
<feature type="domain" description="Rubredoxin-like" evidence="6">
    <location>
        <begin position="107"/>
        <end position="147"/>
    </location>
</feature>
<evidence type="ECO:0000256" key="2">
    <source>
        <dbReference type="ARBA" id="ARBA00022723"/>
    </source>
</evidence>
<dbReference type="Gene3D" id="2.20.28.10">
    <property type="match status" value="1"/>
</dbReference>
<keyword evidence="3" id="KW-0249">Electron transport</keyword>
<keyword evidence="4" id="KW-0408">Iron</keyword>
<accession>A0A1Y1I029</accession>
<evidence type="ECO:0000313" key="7">
    <source>
        <dbReference type="EMBL" id="GAQ84290.1"/>
    </source>
</evidence>
<evidence type="ECO:0000256" key="1">
    <source>
        <dbReference type="ARBA" id="ARBA00022448"/>
    </source>
</evidence>
<protein>
    <recommendedName>
        <fullName evidence="6">Rubredoxin-like domain-containing protein</fullName>
    </recommendedName>
</protein>
<dbReference type="CDD" id="cd00730">
    <property type="entry name" value="rubredoxin"/>
    <property type="match status" value="1"/>
</dbReference>
<dbReference type="PANTHER" id="PTHR48136:SF1">
    <property type="entry name" value="RUBREDOXIN-LIKE SUPERFAMILY PROTEIN"/>
    <property type="match status" value="1"/>
</dbReference>
<proteinExistence type="predicted"/>
<reference evidence="7 8" key="1">
    <citation type="journal article" date="2014" name="Nat. Commun.">
        <title>Klebsormidium flaccidum genome reveals primary factors for plant terrestrial adaptation.</title>
        <authorList>
            <person name="Hori K."/>
            <person name="Maruyama F."/>
            <person name="Fujisawa T."/>
            <person name="Togashi T."/>
            <person name="Yamamoto N."/>
            <person name="Seo M."/>
            <person name="Sato S."/>
            <person name="Yamada T."/>
            <person name="Mori H."/>
            <person name="Tajima N."/>
            <person name="Moriyama T."/>
            <person name="Ikeuchi M."/>
            <person name="Watanabe M."/>
            <person name="Wada H."/>
            <person name="Kobayashi K."/>
            <person name="Saito M."/>
            <person name="Masuda T."/>
            <person name="Sasaki-Sekimoto Y."/>
            <person name="Mashiguchi K."/>
            <person name="Awai K."/>
            <person name="Shimojima M."/>
            <person name="Masuda S."/>
            <person name="Iwai M."/>
            <person name="Nobusawa T."/>
            <person name="Narise T."/>
            <person name="Kondo S."/>
            <person name="Saito H."/>
            <person name="Sato R."/>
            <person name="Murakawa M."/>
            <person name="Ihara Y."/>
            <person name="Oshima-Yamada Y."/>
            <person name="Ohtaka K."/>
            <person name="Satoh M."/>
            <person name="Sonobe K."/>
            <person name="Ishii M."/>
            <person name="Ohtani R."/>
            <person name="Kanamori-Sato M."/>
            <person name="Honoki R."/>
            <person name="Miyazaki D."/>
            <person name="Mochizuki H."/>
            <person name="Umetsu J."/>
            <person name="Higashi K."/>
            <person name="Shibata D."/>
            <person name="Kamiya Y."/>
            <person name="Sato N."/>
            <person name="Nakamura Y."/>
            <person name="Tabata S."/>
            <person name="Ida S."/>
            <person name="Kurokawa K."/>
            <person name="Ohta H."/>
        </authorList>
    </citation>
    <scope>NUCLEOTIDE SEQUENCE [LARGE SCALE GENOMIC DNA]</scope>
    <source>
        <strain evidence="7 8">NIES-2285</strain>
    </source>
</reference>
<keyword evidence="2" id="KW-0479">Metal-binding</keyword>
<dbReference type="OrthoDB" id="408899at2759"/>
<dbReference type="InterPro" id="IPR024934">
    <property type="entry name" value="Rubredoxin-like_dom"/>
</dbReference>
<keyword evidence="8" id="KW-1185">Reference proteome</keyword>
<dbReference type="GO" id="GO:0005506">
    <property type="term" value="F:iron ion binding"/>
    <property type="evidence" value="ECO:0007669"/>
    <property type="project" value="InterPro"/>
</dbReference>
<evidence type="ECO:0000256" key="3">
    <source>
        <dbReference type="ARBA" id="ARBA00022982"/>
    </source>
</evidence>
<dbReference type="OMA" id="KRMAYIC"/>
<evidence type="ECO:0000256" key="5">
    <source>
        <dbReference type="SAM" id="MobiDB-lite"/>
    </source>
</evidence>
<feature type="region of interest" description="Disordered" evidence="5">
    <location>
        <begin position="51"/>
        <end position="100"/>
    </location>
</feature>
<organism evidence="7 8">
    <name type="scientific">Klebsormidium nitens</name>
    <name type="common">Green alga</name>
    <name type="synonym">Ulothrix nitens</name>
    <dbReference type="NCBI Taxonomy" id="105231"/>
    <lineage>
        <taxon>Eukaryota</taxon>
        <taxon>Viridiplantae</taxon>
        <taxon>Streptophyta</taxon>
        <taxon>Klebsormidiophyceae</taxon>
        <taxon>Klebsormidiales</taxon>
        <taxon>Klebsormidiaceae</taxon>
        <taxon>Klebsormidium</taxon>
    </lineage>
</organism>
<dbReference type="SUPFAM" id="SSF57802">
    <property type="entry name" value="Rubredoxin-like"/>
    <property type="match status" value="1"/>
</dbReference>
<dbReference type="InterPro" id="IPR024935">
    <property type="entry name" value="Rubredoxin_dom"/>
</dbReference>
<dbReference type="PROSITE" id="PS50903">
    <property type="entry name" value="RUBREDOXIN_LIKE"/>
    <property type="match status" value="1"/>
</dbReference>
<dbReference type="Pfam" id="PF00301">
    <property type="entry name" value="Rubredoxin"/>
    <property type="match status" value="1"/>
</dbReference>
<keyword evidence="1" id="KW-0813">Transport</keyword>